<dbReference type="InterPro" id="IPR010982">
    <property type="entry name" value="Lambda_DNA-bd_dom_sf"/>
</dbReference>
<sequence>MRDNNKLDTIGKRINFIRSILQVTRAYLQHKYNISASSLKVWEHDKIVPSKTSIETLIYAYNNEGIDVSTEWLEEGGDNIPNLPQLSVTNDIPEDNNKDLELISSDDHRALIEIKKITSLYSDCIYMYLSDDSMNPRYVANTWLIGRKKLLSESFGHDCIIKFVDSETLTFRRLIKNKKDLCTLFVLNPINGIYDPNITCPFSQIESVAPVTWTRNLF</sequence>
<dbReference type="AlphaFoldDB" id="A0A4P2VZN3"/>
<reference evidence="1 2" key="1">
    <citation type="submission" date="2018-12" db="EMBL/GenBank/DDBJ databases">
        <title>Rubrispira sanarue gen. nov., sp., nov., a member of the order Silvanigrellales, isolated from a brackish lake in Hamamatsu Japan.</title>
        <authorList>
            <person name="Maejima Y."/>
            <person name="Iino T."/>
            <person name="Muraguchi Y."/>
            <person name="Fukuda K."/>
            <person name="Nojiri H."/>
            <person name="Ohkuma M."/>
            <person name="Moriuchi R."/>
            <person name="Dohra H."/>
            <person name="Kimbara K."/>
            <person name="Shintani M."/>
        </authorList>
    </citation>
    <scope>NUCLEOTIDE SEQUENCE [LARGE SCALE GENOMIC DNA]</scope>
    <source>
        <strain evidence="1 2">RF1110005</strain>
    </source>
</reference>
<organism evidence="1 2">
    <name type="scientific">Fluviispira sanaruensis</name>
    <dbReference type="NCBI Taxonomy" id="2493639"/>
    <lineage>
        <taxon>Bacteria</taxon>
        <taxon>Pseudomonadati</taxon>
        <taxon>Bdellovibrionota</taxon>
        <taxon>Oligoflexia</taxon>
        <taxon>Silvanigrellales</taxon>
        <taxon>Silvanigrellaceae</taxon>
        <taxon>Fluviispira</taxon>
    </lineage>
</organism>
<name>A0A4P2VZN3_FLUSA</name>
<evidence type="ECO:0000313" key="2">
    <source>
        <dbReference type="Proteomes" id="UP000291236"/>
    </source>
</evidence>
<gene>
    <name evidence="1" type="ORF">JCM31447_28060</name>
</gene>
<protein>
    <recommendedName>
        <fullName evidence="3">HTH cro/C1-type domain-containing protein</fullName>
    </recommendedName>
</protein>
<dbReference type="Gene3D" id="1.10.260.40">
    <property type="entry name" value="lambda repressor-like DNA-binding domains"/>
    <property type="match status" value="1"/>
</dbReference>
<dbReference type="KEGG" id="sbf:JCM31447_28060"/>
<dbReference type="OrthoDB" id="5659783at2"/>
<dbReference type="Proteomes" id="UP000291236">
    <property type="component" value="Chromosome"/>
</dbReference>
<dbReference type="EMBL" id="AP019368">
    <property type="protein sequence ID" value="BBH54342.1"/>
    <property type="molecule type" value="Genomic_DNA"/>
</dbReference>
<dbReference type="GO" id="GO:0003677">
    <property type="term" value="F:DNA binding"/>
    <property type="evidence" value="ECO:0007669"/>
    <property type="project" value="InterPro"/>
</dbReference>
<dbReference type="SUPFAM" id="SSF47413">
    <property type="entry name" value="lambda repressor-like DNA-binding domains"/>
    <property type="match status" value="1"/>
</dbReference>
<dbReference type="RefSeq" id="WP_130611912.1">
    <property type="nucleotide sequence ID" value="NZ_AP019368.1"/>
</dbReference>
<evidence type="ECO:0000313" key="1">
    <source>
        <dbReference type="EMBL" id="BBH54342.1"/>
    </source>
</evidence>
<evidence type="ECO:0008006" key="3">
    <source>
        <dbReference type="Google" id="ProtNLM"/>
    </source>
</evidence>
<proteinExistence type="predicted"/>
<accession>A0A4P2VZN3</accession>
<keyword evidence="2" id="KW-1185">Reference proteome</keyword>